<evidence type="ECO:0000256" key="2">
    <source>
        <dbReference type="SAM" id="MobiDB-lite"/>
    </source>
</evidence>
<dbReference type="RefSeq" id="XP_004495061.1">
    <property type="nucleotide sequence ID" value="XM_004495004.3"/>
</dbReference>
<dbReference type="InterPro" id="IPR032710">
    <property type="entry name" value="NTF2-like_dom_sf"/>
</dbReference>
<gene>
    <name evidence="5" type="primary">LOC101489064</name>
</gene>
<accession>A0A1S2XWK0</accession>
<dbReference type="InterPro" id="IPR018222">
    <property type="entry name" value="Nuclear_transport_factor_2_euk"/>
</dbReference>
<keyword evidence="4" id="KW-1185">Reference proteome</keyword>
<dbReference type="GO" id="GO:0003729">
    <property type="term" value="F:mRNA binding"/>
    <property type="evidence" value="ECO:0007669"/>
    <property type="project" value="TreeGrafter"/>
</dbReference>
<dbReference type="PANTHER" id="PTHR10693">
    <property type="entry name" value="RAS GTPASE-ACTIVATING PROTEIN-BINDING PROTEIN"/>
    <property type="match status" value="1"/>
</dbReference>
<feature type="compositionally biased region" description="Polar residues" evidence="2">
    <location>
        <begin position="271"/>
        <end position="289"/>
    </location>
</feature>
<dbReference type="Gene3D" id="3.10.450.50">
    <property type="match status" value="1"/>
</dbReference>
<dbReference type="Pfam" id="PF02136">
    <property type="entry name" value="NTF2"/>
    <property type="match status" value="1"/>
</dbReference>
<dbReference type="CDD" id="cd00780">
    <property type="entry name" value="NTF2"/>
    <property type="match status" value="1"/>
</dbReference>
<keyword evidence="1" id="KW-0694">RNA-binding</keyword>
<feature type="compositionally biased region" description="Low complexity" evidence="2">
    <location>
        <begin position="215"/>
        <end position="225"/>
    </location>
</feature>
<evidence type="ECO:0000256" key="1">
    <source>
        <dbReference type="ARBA" id="ARBA00022884"/>
    </source>
</evidence>
<dbReference type="InterPro" id="IPR039539">
    <property type="entry name" value="Ras_GTPase_bind_prot"/>
</dbReference>
<reference evidence="4" key="1">
    <citation type="journal article" date="2013" name="Nat. Biotechnol.">
        <title>Draft genome sequence of chickpea (Cicer arietinum) provides a resource for trait improvement.</title>
        <authorList>
            <person name="Varshney R.K."/>
            <person name="Song C."/>
            <person name="Saxena R.K."/>
            <person name="Azam S."/>
            <person name="Yu S."/>
            <person name="Sharpe A.G."/>
            <person name="Cannon S."/>
            <person name="Baek J."/>
            <person name="Rosen B.D."/>
            <person name="Tar'an B."/>
            <person name="Millan T."/>
            <person name="Zhang X."/>
            <person name="Ramsay L.D."/>
            <person name="Iwata A."/>
            <person name="Wang Y."/>
            <person name="Nelson W."/>
            <person name="Farmer A.D."/>
            <person name="Gaur P.M."/>
            <person name="Soderlund C."/>
            <person name="Penmetsa R.V."/>
            <person name="Xu C."/>
            <person name="Bharti A.K."/>
            <person name="He W."/>
            <person name="Winter P."/>
            <person name="Zhao S."/>
            <person name="Hane J.K."/>
            <person name="Carrasquilla-Garcia N."/>
            <person name="Condie J.A."/>
            <person name="Upadhyaya H.D."/>
            <person name="Luo M.C."/>
            <person name="Thudi M."/>
            <person name="Gowda C.L."/>
            <person name="Singh N.P."/>
            <person name="Lichtenzveig J."/>
            <person name="Gali K.K."/>
            <person name="Rubio J."/>
            <person name="Nadarajan N."/>
            <person name="Dolezel J."/>
            <person name="Bansal K.C."/>
            <person name="Xu X."/>
            <person name="Edwards D."/>
            <person name="Zhang G."/>
            <person name="Kahl G."/>
            <person name="Gil J."/>
            <person name="Singh K.B."/>
            <person name="Datta S.K."/>
            <person name="Jackson S.A."/>
            <person name="Wang J."/>
            <person name="Cook D.R."/>
        </authorList>
    </citation>
    <scope>NUCLEOTIDE SEQUENCE [LARGE SCALE GENOMIC DNA]</scope>
    <source>
        <strain evidence="4">cv. CDC Frontier</strain>
    </source>
</reference>
<protein>
    <submittedName>
        <fullName evidence="5">G3BP-like protein</fullName>
    </submittedName>
</protein>
<dbReference type="OrthoDB" id="1452645at2759"/>
<evidence type="ECO:0000313" key="5">
    <source>
        <dbReference type="RefSeq" id="XP_004495061.1"/>
    </source>
</evidence>
<feature type="compositionally biased region" description="Low complexity" evidence="2">
    <location>
        <begin position="290"/>
        <end position="310"/>
    </location>
</feature>
<dbReference type="GeneID" id="101489064"/>
<dbReference type="eggNOG" id="KOG0116">
    <property type="taxonomic scope" value="Eukaryota"/>
</dbReference>
<dbReference type="InterPro" id="IPR002075">
    <property type="entry name" value="NTF2_dom"/>
</dbReference>
<dbReference type="Proteomes" id="UP000087171">
    <property type="component" value="Chromosome Ca4"/>
</dbReference>
<proteinExistence type="predicted"/>
<evidence type="ECO:0000259" key="3">
    <source>
        <dbReference type="PROSITE" id="PS50177"/>
    </source>
</evidence>
<feature type="region of interest" description="Disordered" evidence="2">
    <location>
        <begin position="264"/>
        <end position="317"/>
    </location>
</feature>
<dbReference type="GO" id="GO:0005829">
    <property type="term" value="C:cytosol"/>
    <property type="evidence" value="ECO:0007669"/>
    <property type="project" value="TreeGrafter"/>
</dbReference>
<dbReference type="PaxDb" id="3827-XP_004495061.1"/>
<feature type="region of interest" description="Disordered" evidence="2">
    <location>
        <begin position="190"/>
        <end position="225"/>
    </location>
</feature>
<dbReference type="KEGG" id="cam:101489064"/>
<reference evidence="5" key="2">
    <citation type="submission" date="2025-08" db="UniProtKB">
        <authorList>
            <consortium name="RefSeq"/>
        </authorList>
    </citation>
    <scope>IDENTIFICATION</scope>
    <source>
        <tissue evidence="5">Etiolated seedlings</tissue>
    </source>
</reference>
<name>A0A1S2XWK0_CICAR</name>
<dbReference type="PROSITE" id="PS50177">
    <property type="entry name" value="NTF2_DOMAIN"/>
    <property type="match status" value="1"/>
</dbReference>
<organism evidence="4 5">
    <name type="scientific">Cicer arietinum</name>
    <name type="common">Chickpea</name>
    <name type="synonym">Garbanzo</name>
    <dbReference type="NCBI Taxonomy" id="3827"/>
    <lineage>
        <taxon>Eukaryota</taxon>
        <taxon>Viridiplantae</taxon>
        <taxon>Streptophyta</taxon>
        <taxon>Embryophyta</taxon>
        <taxon>Tracheophyta</taxon>
        <taxon>Spermatophyta</taxon>
        <taxon>Magnoliopsida</taxon>
        <taxon>eudicotyledons</taxon>
        <taxon>Gunneridae</taxon>
        <taxon>Pentapetalae</taxon>
        <taxon>rosids</taxon>
        <taxon>fabids</taxon>
        <taxon>Fabales</taxon>
        <taxon>Fabaceae</taxon>
        <taxon>Papilionoideae</taxon>
        <taxon>50 kb inversion clade</taxon>
        <taxon>NPAAA clade</taxon>
        <taxon>Hologalegina</taxon>
        <taxon>IRL clade</taxon>
        <taxon>Cicereae</taxon>
        <taxon>Cicer</taxon>
    </lineage>
</organism>
<dbReference type="AlphaFoldDB" id="A0A1S2XWK0"/>
<evidence type="ECO:0000313" key="4">
    <source>
        <dbReference type="Proteomes" id="UP000087171"/>
    </source>
</evidence>
<dbReference type="GO" id="GO:1990904">
    <property type="term" value="C:ribonucleoprotein complex"/>
    <property type="evidence" value="ECO:0007669"/>
    <property type="project" value="TreeGrafter"/>
</dbReference>
<sequence length="317" mass="34599">MENMPPPEQVGAFFAPQYYGLLSKEPNCMHHFYAEHSTMILVNADSITTASELDQIHTLIMSLNFVTIDISSIKSLECWGGGVLLVVSGSVKIKDATQWRKFIHTMYLAPQGDGYFVMNDILHLIDDHHVTNHTNLVVPVSSEDIDPRFHSEHPPPATDTGNLDESVVKKIDDLMSLMVNHFDFPSLPRPRSRSLFDLQTPPTVSEPLPTHEEASSSNSSSVANADTVHESVAATKIEETSSSNSSSVANADTVNENVDATKIEPVVVQEEPSQISYKSILVSPTSASTPRGRGNIPRGRGSDDSNNNNKGKGKSGY</sequence>
<dbReference type="SUPFAM" id="SSF54427">
    <property type="entry name" value="NTF2-like"/>
    <property type="match status" value="1"/>
</dbReference>
<dbReference type="PANTHER" id="PTHR10693:SF58">
    <property type="entry name" value="OS02G0131700 PROTEIN"/>
    <property type="match status" value="1"/>
</dbReference>
<feature type="domain" description="NTF2" evidence="3">
    <location>
        <begin position="10"/>
        <end position="124"/>
    </location>
</feature>